<sequence>MRKWRVGSFSAGLLLVLLGSILLANSLWHVSVLQWIVNGWPVILILLGVEVLIYQTTRREEKLRYDIVSISIMILVVLVSLVMIPVHSLGLAEAIRGAQTSTSINQSMKIPDHIKEVSIDVPYSNVDIQGTEENTLHVDGTLPLAKKKDLRQILTLEVRGDRAVLKVNKPNNPFQLFGERTSDLTVEVPRSLALSLKADVGDVTLSDLDRSTDVRLSSGNLTARNLKEKLTVDQDYGNVNLKKIRGEANVDTTSGDIHITDSTGPLALQTENGDIEIASDQVKGNWKAFSSQGDVKLSLPRSADATIEGKTSYGDLDGDWKKGKIVLGSGEKTIRLKTSTGNIQVQKR</sequence>
<feature type="domain" description="DUF4097" evidence="2">
    <location>
        <begin position="114"/>
        <end position="345"/>
    </location>
</feature>
<name>A0ABV8JFK5_9BACL</name>
<dbReference type="EMBL" id="JBHSAP010000005">
    <property type="protein sequence ID" value="MFC4075597.1"/>
    <property type="molecule type" value="Genomic_DNA"/>
</dbReference>
<feature type="transmembrane region" description="Helical" evidence="1">
    <location>
        <begin position="33"/>
        <end position="53"/>
    </location>
</feature>
<dbReference type="PANTHER" id="PTHR34094:SF1">
    <property type="entry name" value="PROTEIN FAM185A"/>
    <property type="match status" value="1"/>
</dbReference>
<evidence type="ECO:0000313" key="4">
    <source>
        <dbReference type="Proteomes" id="UP001595843"/>
    </source>
</evidence>
<keyword evidence="1" id="KW-0812">Transmembrane</keyword>
<evidence type="ECO:0000259" key="2">
    <source>
        <dbReference type="Pfam" id="PF13349"/>
    </source>
</evidence>
<reference evidence="4" key="1">
    <citation type="journal article" date="2019" name="Int. J. Syst. Evol. Microbiol.">
        <title>The Global Catalogue of Microorganisms (GCM) 10K type strain sequencing project: providing services to taxonomists for standard genome sequencing and annotation.</title>
        <authorList>
            <consortium name="The Broad Institute Genomics Platform"/>
            <consortium name="The Broad Institute Genome Sequencing Center for Infectious Disease"/>
            <person name="Wu L."/>
            <person name="Ma J."/>
        </authorList>
    </citation>
    <scope>NUCLEOTIDE SEQUENCE [LARGE SCALE GENOMIC DNA]</scope>
    <source>
        <strain evidence="4">IBRC-M 10813</strain>
    </source>
</reference>
<dbReference type="Proteomes" id="UP001595843">
    <property type="component" value="Unassembled WGS sequence"/>
</dbReference>
<organism evidence="3 4">
    <name type="scientific">Salinithrix halophila</name>
    <dbReference type="NCBI Taxonomy" id="1485204"/>
    <lineage>
        <taxon>Bacteria</taxon>
        <taxon>Bacillati</taxon>
        <taxon>Bacillota</taxon>
        <taxon>Bacilli</taxon>
        <taxon>Bacillales</taxon>
        <taxon>Thermoactinomycetaceae</taxon>
        <taxon>Salinithrix</taxon>
    </lineage>
</organism>
<dbReference type="InterPro" id="IPR025164">
    <property type="entry name" value="Toastrack_DUF4097"/>
</dbReference>
<keyword evidence="4" id="KW-1185">Reference proteome</keyword>
<comment type="caution">
    <text evidence="3">The sequence shown here is derived from an EMBL/GenBank/DDBJ whole genome shotgun (WGS) entry which is preliminary data.</text>
</comment>
<dbReference type="RefSeq" id="WP_380701676.1">
    <property type="nucleotide sequence ID" value="NZ_JBHSAP010000005.1"/>
</dbReference>
<feature type="transmembrane region" description="Helical" evidence="1">
    <location>
        <begin position="65"/>
        <end position="86"/>
    </location>
</feature>
<protein>
    <submittedName>
        <fullName evidence="3">DUF4097 domain-containing protein</fullName>
    </submittedName>
</protein>
<evidence type="ECO:0000256" key="1">
    <source>
        <dbReference type="SAM" id="Phobius"/>
    </source>
</evidence>
<dbReference type="Pfam" id="PF13349">
    <property type="entry name" value="DUF4097"/>
    <property type="match status" value="1"/>
</dbReference>
<gene>
    <name evidence="3" type="ORF">ACFOUO_02100</name>
</gene>
<dbReference type="PANTHER" id="PTHR34094">
    <property type="match status" value="1"/>
</dbReference>
<accession>A0ABV8JFK5</accession>
<proteinExistence type="predicted"/>
<keyword evidence="1" id="KW-0472">Membrane</keyword>
<evidence type="ECO:0000313" key="3">
    <source>
        <dbReference type="EMBL" id="MFC4075597.1"/>
    </source>
</evidence>
<keyword evidence="1" id="KW-1133">Transmembrane helix</keyword>